<evidence type="ECO:0000256" key="4">
    <source>
        <dbReference type="ARBA" id="ARBA00022792"/>
    </source>
</evidence>
<reference evidence="11" key="1">
    <citation type="journal article" date="2016" name="PLoS Negl. Trop. Dis.">
        <title>A Deep Insight into the Sialome of Rhodnius neglectus, a Vector of Chagas Disease.</title>
        <authorList>
            <person name="Santiago P.B."/>
            <person name="Assumpcao T.C."/>
            <person name="Araujo C.N."/>
            <person name="Bastos I.M."/>
            <person name="Neves D."/>
            <person name="Silva I.G."/>
            <person name="Charneau S."/>
            <person name="Queiroz R.M."/>
            <person name="Raiol T."/>
            <person name="Oliveira J.V."/>
            <person name="Sousa M.V."/>
            <person name="Calvo E."/>
            <person name="Ribeiro J.M."/>
            <person name="Santana J.M."/>
        </authorList>
    </citation>
    <scope>NUCLEOTIDE SEQUENCE</scope>
    <source>
        <tissue evidence="11">Salivary glands</tissue>
    </source>
</reference>
<dbReference type="EMBL" id="GDKW01003030">
    <property type="protein sequence ID" value="JAI53565.1"/>
    <property type="molecule type" value="mRNA"/>
</dbReference>
<evidence type="ECO:0000256" key="9">
    <source>
        <dbReference type="ARBA" id="ARBA00023136"/>
    </source>
</evidence>
<dbReference type="UniPathway" id="UPA00705"/>
<evidence type="ECO:0000313" key="11">
    <source>
        <dbReference type="EMBL" id="JAI53565.1"/>
    </source>
</evidence>
<keyword evidence="9 10" id="KW-0472">Membrane</keyword>
<dbReference type="GO" id="GO:0045277">
    <property type="term" value="C:respiratory chain complex IV"/>
    <property type="evidence" value="ECO:0007669"/>
    <property type="project" value="InterPro"/>
</dbReference>
<keyword evidence="6 10" id="KW-1133">Transmembrane helix</keyword>
<dbReference type="FunFam" id="1.10.442.10:FF:000001">
    <property type="entry name" value="Cytochrome c oxidase subunit 4 isoform 1"/>
    <property type="match status" value="1"/>
</dbReference>
<evidence type="ECO:0000256" key="5">
    <source>
        <dbReference type="ARBA" id="ARBA00022946"/>
    </source>
</evidence>
<comment type="subunit">
    <text evidence="10">Component of the cytochrome c oxidase (complex IV, CIV), a multisubunit enzyme composed of 14 subunits.</text>
</comment>
<evidence type="ECO:0000256" key="6">
    <source>
        <dbReference type="ARBA" id="ARBA00022989"/>
    </source>
</evidence>
<comment type="function">
    <text evidence="10">Component of the cytochrome c oxidase, the last enzyme in the mitochondrial electron transport chain which drives oxidative phosphorylation.</text>
</comment>
<dbReference type="CDD" id="cd00922">
    <property type="entry name" value="Cyt_c_Oxidase_IV"/>
    <property type="match status" value="1"/>
</dbReference>
<organism evidence="11">
    <name type="scientific">Rhodnius neglectus</name>
    <dbReference type="NCBI Taxonomy" id="72488"/>
    <lineage>
        <taxon>Eukaryota</taxon>
        <taxon>Metazoa</taxon>
        <taxon>Ecdysozoa</taxon>
        <taxon>Arthropoda</taxon>
        <taxon>Hexapoda</taxon>
        <taxon>Insecta</taxon>
        <taxon>Pterygota</taxon>
        <taxon>Neoptera</taxon>
        <taxon>Paraneoptera</taxon>
        <taxon>Hemiptera</taxon>
        <taxon>Heteroptera</taxon>
        <taxon>Panheteroptera</taxon>
        <taxon>Cimicomorpha</taxon>
        <taxon>Reduviidae</taxon>
        <taxon>Triatominae</taxon>
        <taxon>Rhodnius</taxon>
    </lineage>
</organism>
<name>A0A0P4VML1_9HEMI</name>
<evidence type="ECO:0000256" key="3">
    <source>
        <dbReference type="ARBA" id="ARBA00022692"/>
    </source>
</evidence>
<evidence type="ECO:0000256" key="2">
    <source>
        <dbReference type="ARBA" id="ARBA00008135"/>
    </source>
</evidence>
<evidence type="ECO:0000256" key="7">
    <source>
        <dbReference type="ARBA" id="ARBA00023002"/>
    </source>
</evidence>
<evidence type="ECO:0000256" key="10">
    <source>
        <dbReference type="RuleBase" id="RU367145"/>
    </source>
</evidence>
<dbReference type="InterPro" id="IPR036639">
    <property type="entry name" value="Cyt_c_oxidase_su4_sf"/>
</dbReference>
<dbReference type="PANTHER" id="PTHR10707">
    <property type="entry name" value="CYTOCHROME C OXIDASE SUBUNIT IV"/>
    <property type="match status" value="1"/>
</dbReference>
<comment type="subcellular location">
    <subcellularLocation>
        <location evidence="1 10">Mitochondrion inner membrane</location>
        <topology evidence="1 10">Single-pass membrane protein</topology>
    </subcellularLocation>
</comment>
<keyword evidence="7" id="KW-0560">Oxidoreductase</keyword>
<dbReference type="GO" id="GO:0016491">
    <property type="term" value="F:oxidoreductase activity"/>
    <property type="evidence" value="ECO:0007669"/>
    <property type="project" value="UniProtKB-KW"/>
</dbReference>
<evidence type="ECO:0000256" key="8">
    <source>
        <dbReference type="ARBA" id="ARBA00023128"/>
    </source>
</evidence>
<keyword evidence="4 10" id="KW-0999">Mitochondrion inner membrane</keyword>
<dbReference type="GO" id="GO:0006123">
    <property type="term" value="P:mitochondrial electron transport, cytochrome c to oxygen"/>
    <property type="evidence" value="ECO:0007669"/>
    <property type="project" value="InterPro"/>
</dbReference>
<dbReference type="InterPro" id="IPR004203">
    <property type="entry name" value="Cyt_c_oxidase_su4_fam"/>
</dbReference>
<dbReference type="PRINTS" id="PR01873">
    <property type="entry name" value="CYTCOXIDASE4"/>
</dbReference>
<dbReference type="Gene3D" id="1.10.442.10">
    <property type="entry name" value="Cytochrome c oxidase subunit IV"/>
    <property type="match status" value="1"/>
</dbReference>
<evidence type="ECO:0000256" key="1">
    <source>
        <dbReference type="ARBA" id="ARBA00004434"/>
    </source>
</evidence>
<dbReference type="Pfam" id="PF02936">
    <property type="entry name" value="COX4"/>
    <property type="match status" value="1"/>
</dbReference>
<dbReference type="InterPro" id="IPR013288">
    <property type="entry name" value="Cyt_c_oxidase_su4"/>
</dbReference>
<feature type="transmembrane region" description="Helical" evidence="10">
    <location>
        <begin position="110"/>
        <end position="132"/>
    </location>
</feature>
<keyword evidence="5" id="KW-0809">Transit peptide</keyword>
<accession>A0A0P4VML1</accession>
<protein>
    <recommendedName>
        <fullName evidence="10">Cytochrome c oxidase subunit 4</fullName>
    </recommendedName>
</protein>
<keyword evidence="3 10" id="KW-0812">Transmembrane</keyword>
<comment type="similarity">
    <text evidence="2 10">Belongs to the cytochrome c oxidase IV family.</text>
</comment>
<keyword evidence="8 10" id="KW-0496">Mitochondrion</keyword>
<comment type="pathway">
    <text evidence="10">Energy metabolism; oxidative phosphorylation.</text>
</comment>
<dbReference type="AlphaFoldDB" id="A0A0P4VML1"/>
<dbReference type="PANTHER" id="PTHR10707:SF10">
    <property type="entry name" value="CYTOCHROME C OXIDASE SUBUNIT 4"/>
    <property type="match status" value="1"/>
</dbReference>
<dbReference type="SUPFAM" id="SSF81406">
    <property type="entry name" value="Mitochondrial cytochrome c oxidase subunit IV"/>
    <property type="match status" value="1"/>
</dbReference>
<proteinExistence type="evidence at transcript level"/>
<dbReference type="GO" id="GO:0005743">
    <property type="term" value="C:mitochondrial inner membrane"/>
    <property type="evidence" value="ECO:0007669"/>
    <property type="project" value="UniProtKB-SubCell"/>
</dbReference>
<sequence>MLTKSLLSKPNWNVFKSQIRLASTVPINKIGSREIVGYGTNNEATYIDTVTFPYPAIRFREITPDLKAVREKERGDWRALSLEEKKCLYRISFCQTFAEIVAPTGEWKSIVGYGLIFCSIGVWLYLLVTYIAKNPEGFPSSFDEDHQKAQLKRMLDLRMNPVTGISSKWDFDKNTWK</sequence>